<evidence type="ECO:0008006" key="3">
    <source>
        <dbReference type="Google" id="ProtNLM"/>
    </source>
</evidence>
<protein>
    <recommendedName>
        <fullName evidence="3">Peptide chain release factor 1</fullName>
    </recommendedName>
</protein>
<name>A0AAE8W330_9ACTN</name>
<sequence>MKLSFLQPLTDEPGPWASVCLDTSRDVDDPDKAIGLRWRHQRETLRAQGADPATVSALEDVAGADRDLPGRHGQALFATHGHVALAEELPDPPVRDTARFGRLPDAMVLARQHAPDIPYVSVALTRDDPLLTAGEENGQSPTDQVLIAYEAGRWPMSRVAPGRRTTHLVQVGEWQHAARRFAQELADLADRHRAEAVVLRRDAGEPWLSGVLVNRLPMHLQNSLTVVEDDQGTDVGGSQGRALIEERVAGVLDGLLSKADERHLDVFLAQRARHRAKSQGARAVVTALQRRQAQAVLLSPPTRLPERLWTGTQPTEIAFSAQELVAFGASTVLEEPADTALLHATLRTGADLVVLPPDETPLADGVGVVLRYHDVEDLAAL</sequence>
<dbReference type="InterPro" id="IPR040701">
    <property type="entry name" value="Bact_RF_family2"/>
</dbReference>
<proteinExistence type="predicted"/>
<dbReference type="RefSeq" id="WP_141582856.1">
    <property type="nucleotide sequence ID" value="NZ_SPAZ01000156.1"/>
</dbReference>
<dbReference type="EMBL" id="SPAZ01000156">
    <property type="protein sequence ID" value="TQE33267.1"/>
    <property type="molecule type" value="Genomic_DNA"/>
</dbReference>
<dbReference type="Proteomes" id="UP000318720">
    <property type="component" value="Unassembled WGS sequence"/>
</dbReference>
<organism evidence="1 2">
    <name type="scientific">Streptomyces ipomoeae</name>
    <dbReference type="NCBI Taxonomy" id="103232"/>
    <lineage>
        <taxon>Bacteria</taxon>
        <taxon>Bacillati</taxon>
        <taxon>Actinomycetota</taxon>
        <taxon>Actinomycetes</taxon>
        <taxon>Kitasatosporales</taxon>
        <taxon>Streptomycetaceae</taxon>
        <taxon>Streptomyces</taxon>
    </lineage>
</organism>
<dbReference type="AlphaFoldDB" id="A0AAE8W330"/>
<comment type="caution">
    <text evidence="1">The sequence shown here is derived from an EMBL/GenBank/DDBJ whole genome shotgun (WGS) entry which is preliminary data.</text>
</comment>
<evidence type="ECO:0000313" key="1">
    <source>
        <dbReference type="EMBL" id="TQE33267.1"/>
    </source>
</evidence>
<gene>
    <name evidence="1" type="ORF">Sipo8835_18145</name>
</gene>
<reference evidence="1 2" key="1">
    <citation type="submission" date="2019-03" db="EMBL/GenBank/DDBJ databases">
        <title>Comparative genomic analyses of the sweetpotato soil rot pathogen, Streptomyces ipomoeae.</title>
        <authorList>
            <person name="Ruschel Soares N."/>
            <person name="Badger J.H."/>
            <person name="Huguet-Tapia J.C."/>
            <person name="Clark C.A."/>
            <person name="Pettis G.S."/>
        </authorList>
    </citation>
    <scope>NUCLEOTIDE SEQUENCE [LARGE SCALE GENOMIC DNA]</scope>
    <source>
        <strain evidence="1 2">88-35</strain>
    </source>
</reference>
<accession>A0AAE8W330</accession>
<evidence type="ECO:0000313" key="2">
    <source>
        <dbReference type="Proteomes" id="UP000318720"/>
    </source>
</evidence>
<dbReference type="Pfam" id="PF18844">
    <property type="entry name" value="baeRF_family2"/>
    <property type="match status" value="1"/>
</dbReference>